<keyword evidence="1" id="KW-1133">Transmembrane helix</keyword>
<dbReference type="Proteomes" id="UP001321506">
    <property type="component" value="Unassembled WGS sequence"/>
</dbReference>
<dbReference type="AlphaFoldDB" id="A0AAW6T8K2"/>
<accession>A0AAW6T8K2</accession>
<gene>
    <name evidence="2" type="ORF">QF206_00630</name>
</gene>
<comment type="caution">
    <text evidence="2">The sequence shown here is derived from an EMBL/GenBank/DDBJ whole genome shotgun (WGS) entry which is preliminary data.</text>
</comment>
<feature type="transmembrane region" description="Helical" evidence="1">
    <location>
        <begin position="74"/>
        <end position="95"/>
    </location>
</feature>
<feature type="transmembrane region" description="Helical" evidence="1">
    <location>
        <begin position="12"/>
        <end position="32"/>
    </location>
</feature>
<feature type="transmembrane region" description="Helical" evidence="1">
    <location>
        <begin position="38"/>
        <end position="62"/>
    </location>
</feature>
<evidence type="ECO:0000313" key="2">
    <source>
        <dbReference type="EMBL" id="MDI2097472.1"/>
    </source>
</evidence>
<feature type="transmembrane region" description="Helical" evidence="1">
    <location>
        <begin position="107"/>
        <end position="127"/>
    </location>
</feature>
<keyword evidence="1" id="KW-0812">Transmembrane</keyword>
<evidence type="ECO:0008006" key="4">
    <source>
        <dbReference type="Google" id="ProtNLM"/>
    </source>
</evidence>
<reference evidence="2 3" key="1">
    <citation type="submission" date="2023-04" db="EMBL/GenBank/DDBJ databases">
        <title>Klugiella caeni sp. nov. isolated from the sludge of biochemical tank.</title>
        <authorList>
            <person name="Geng K."/>
        </authorList>
    </citation>
    <scope>NUCLEOTIDE SEQUENCE [LARGE SCALE GENOMIC DNA]</scope>
    <source>
        <strain evidence="2 3">YN-L-19</strain>
    </source>
</reference>
<keyword evidence="3" id="KW-1185">Reference proteome</keyword>
<keyword evidence="1" id="KW-0472">Membrane</keyword>
<protein>
    <recommendedName>
        <fullName evidence="4">ATP synthase protein I</fullName>
    </recommendedName>
</protein>
<evidence type="ECO:0000313" key="3">
    <source>
        <dbReference type="Proteomes" id="UP001321506"/>
    </source>
</evidence>
<sequence length="151" mass="15622">MSAAPALKKALVYGLVLAGVIAVVGGVVGGFIDGWVGVTSALIGTAMSAVFVAITAGSILLAGRTSKTGMLSPAFFGIVMGAWLVKFIVFLVLVFVLRDQPFVNPAVLFWTIVVAVIGSLAVDLIAVSRARVPYVSDVRMPGDPDSRDRSA</sequence>
<proteinExistence type="predicted"/>
<organism evidence="2 3">
    <name type="scientific">Ruicaihuangia caeni</name>
    <dbReference type="NCBI Taxonomy" id="3042517"/>
    <lineage>
        <taxon>Bacteria</taxon>
        <taxon>Bacillati</taxon>
        <taxon>Actinomycetota</taxon>
        <taxon>Actinomycetes</taxon>
        <taxon>Micrococcales</taxon>
        <taxon>Microbacteriaceae</taxon>
        <taxon>Ruicaihuangia</taxon>
    </lineage>
</organism>
<dbReference type="EMBL" id="JASATX010000001">
    <property type="protein sequence ID" value="MDI2097472.1"/>
    <property type="molecule type" value="Genomic_DNA"/>
</dbReference>
<name>A0AAW6T8K2_9MICO</name>
<dbReference type="RefSeq" id="WP_281487265.1">
    <property type="nucleotide sequence ID" value="NZ_JASATX010000001.1"/>
</dbReference>
<evidence type="ECO:0000256" key="1">
    <source>
        <dbReference type="SAM" id="Phobius"/>
    </source>
</evidence>